<proteinExistence type="predicted"/>
<feature type="region of interest" description="Disordered" evidence="1">
    <location>
        <begin position="634"/>
        <end position="680"/>
    </location>
</feature>
<feature type="compositionally biased region" description="Pro residues" evidence="1">
    <location>
        <begin position="397"/>
        <end position="407"/>
    </location>
</feature>
<sequence>MSSVICQNFVQNAWKKELCSNCFKSKNEHQERNVLKPLPLFSKRIESIIKNGKKSKMRSVRFLNQLTEVIGYGGEDWSSDNEEDLNESNEDSFDDDSDDSDEANAELQKITKANTDYNTTSLLEEPENKKTFASLMLGKPLVDSDGKKKTLLISVKPFGEDVPPPRKISKNLAHTSISKNNKESITETNTNVILTSYTKNEDLQQEKSLLDEITETLENSKKDAVQIISRKKIEQETTLPNKETNKENIENECIKKEVQKSEKKITLTRTPALKREHALFYQTAVAKIELMNSKNSKLNKDNGNKELKKTESVLDNSEKEQNIDEDIITNETAIKNEISKDSSWEISNGKNSDEDKSSSPDSSLTSTSSNNDLTFPQSREQAGEPDGRADPDHLEPPALPLTPPPVLESPTSFLHSSNVAIPTKPKIPSKPNTVLIRKPVIIHHMEAKSQVLTTFASEPSKEPIKELTKQNSTGSDVSVHISNKRRAPQPPEEDGLFLRKPLNCVNNESPVIREKEKRERASSCPKLPNIVAASPKVDAEIAPAPAPRKSLSVSTDSLATVDDIKRKEKIKGKFSLKKFLRMGSNKDLSKLPLETCKFNELDYAPMPKPRLVIVHPSELNGSKVEVVAKPLGANQVDGGRVSNDYENVSIKTSKPPPPPRNLDENSQKPPISPPPKSADVLNIQKQVSRNNSLNKKEETVYANIGEVRSSIVPNKPVRTASMREREAQQQKQKEREHNGYSSSTLPKRTNENLYEYINSARSSSPDSDSSREKNSPKTTKLVKLNKRSESNIDVSGDYFKYNNIPRSVSLTYCGSETESEIYSPYGFYGSETEVTEDDHEWIQNGRTHKLRSRKGRSIVHKNLEDNYGAVIVANHEALAQVLENIQQTVHIPQILRGLKSSANLRWNDFNVKLSNPVILGKRIFHQALWGTHHVTLSINRGLAPSCTLSLGTFNLTPVTEFSDLVPVKYFGEEDADESTQVQATITVLSWTQVNTIQSFATSLKSKSSVDDSCKDAFFVLLQLVNALKNLQAQGIEELPVSLNSFILCKDVERDVHQKLFVLQGLSEELSHKNEKSVTLCNCASKALQILQPTSKITSLIQSLLNNERATSLTQVKSVLEFSLWGPSDVALGSTIRERELALQRWLDLQRATVLHGLVCTRVQLTVYEEYHLLFLVRSNARMMCDASLLLESSNMKQAVLNGTK</sequence>
<protein>
    <submittedName>
        <fullName evidence="2">Uncharacterized protein</fullName>
    </submittedName>
</protein>
<feature type="compositionally biased region" description="Low complexity" evidence="1">
    <location>
        <begin position="359"/>
        <end position="374"/>
    </location>
</feature>
<feature type="compositionally biased region" description="Basic and acidic residues" evidence="1">
    <location>
        <begin position="381"/>
        <end position="395"/>
    </location>
</feature>
<name>A0ABD2NET9_9CUCU</name>
<feature type="region of interest" description="Disordered" evidence="1">
    <location>
        <begin position="295"/>
        <end position="412"/>
    </location>
</feature>
<feature type="region of interest" description="Disordered" evidence="1">
    <location>
        <begin position="461"/>
        <end position="497"/>
    </location>
</feature>
<organism evidence="2 3">
    <name type="scientific">Cryptolaemus montrouzieri</name>
    <dbReference type="NCBI Taxonomy" id="559131"/>
    <lineage>
        <taxon>Eukaryota</taxon>
        <taxon>Metazoa</taxon>
        <taxon>Ecdysozoa</taxon>
        <taxon>Arthropoda</taxon>
        <taxon>Hexapoda</taxon>
        <taxon>Insecta</taxon>
        <taxon>Pterygota</taxon>
        <taxon>Neoptera</taxon>
        <taxon>Endopterygota</taxon>
        <taxon>Coleoptera</taxon>
        <taxon>Polyphaga</taxon>
        <taxon>Cucujiformia</taxon>
        <taxon>Coccinelloidea</taxon>
        <taxon>Coccinellidae</taxon>
        <taxon>Scymninae</taxon>
        <taxon>Scymnini</taxon>
        <taxon>Cryptolaemus</taxon>
    </lineage>
</organism>
<comment type="caution">
    <text evidence="2">The sequence shown here is derived from an EMBL/GenBank/DDBJ whole genome shotgun (WGS) entry which is preliminary data.</text>
</comment>
<dbReference type="EMBL" id="JABFTP020000103">
    <property type="protein sequence ID" value="KAL3277207.1"/>
    <property type="molecule type" value="Genomic_DNA"/>
</dbReference>
<evidence type="ECO:0000313" key="2">
    <source>
        <dbReference type="EMBL" id="KAL3277207.1"/>
    </source>
</evidence>
<evidence type="ECO:0000256" key="1">
    <source>
        <dbReference type="SAM" id="MobiDB-lite"/>
    </source>
</evidence>
<reference evidence="2 3" key="1">
    <citation type="journal article" date="2021" name="BMC Biol.">
        <title>Horizontally acquired antibacterial genes associated with adaptive radiation of ladybird beetles.</title>
        <authorList>
            <person name="Li H.S."/>
            <person name="Tang X.F."/>
            <person name="Huang Y.H."/>
            <person name="Xu Z.Y."/>
            <person name="Chen M.L."/>
            <person name="Du X.Y."/>
            <person name="Qiu B.Y."/>
            <person name="Chen P.T."/>
            <person name="Zhang W."/>
            <person name="Slipinski A."/>
            <person name="Escalona H.E."/>
            <person name="Waterhouse R.M."/>
            <person name="Zwick A."/>
            <person name="Pang H."/>
        </authorList>
    </citation>
    <scope>NUCLEOTIDE SEQUENCE [LARGE SCALE GENOMIC DNA]</scope>
    <source>
        <strain evidence="2">SYSU2018</strain>
    </source>
</reference>
<dbReference type="AlphaFoldDB" id="A0ABD2NET9"/>
<feature type="compositionally biased region" description="Basic and acidic residues" evidence="1">
    <location>
        <begin position="721"/>
        <end position="738"/>
    </location>
</feature>
<evidence type="ECO:0000313" key="3">
    <source>
        <dbReference type="Proteomes" id="UP001516400"/>
    </source>
</evidence>
<feature type="region of interest" description="Disordered" evidence="1">
    <location>
        <begin position="74"/>
        <end position="104"/>
    </location>
</feature>
<dbReference type="PANTHER" id="PTHR37970">
    <property type="entry name" value="PROTEIN CBG08587"/>
    <property type="match status" value="1"/>
</dbReference>
<feature type="compositionally biased region" description="Acidic residues" evidence="1">
    <location>
        <begin position="77"/>
        <end position="104"/>
    </location>
</feature>
<dbReference type="PANTHER" id="PTHR37970:SF1">
    <property type="entry name" value="SERINE-RICH ADHESIN FOR PLATELETS"/>
    <property type="match status" value="1"/>
</dbReference>
<feature type="region of interest" description="Disordered" evidence="1">
    <location>
        <begin position="712"/>
        <end position="784"/>
    </location>
</feature>
<keyword evidence="3" id="KW-1185">Reference proteome</keyword>
<accession>A0ABD2NET9</accession>
<dbReference type="Proteomes" id="UP001516400">
    <property type="component" value="Unassembled WGS sequence"/>
</dbReference>
<feature type="compositionally biased region" description="Basic and acidic residues" evidence="1">
    <location>
        <begin position="298"/>
        <end position="322"/>
    </location>
</feature>
<gene>
    <name evidence="2" type="ORF">HHI36_012557</name>
</gene>